<reference evidence="9" key="1">
    <citation type="submission" date="2021-02" db="EMBL/GenBank/DDBJ databases">
        <authorList>
            <person name="Nowell W R."/>
        </authorList>
    </citation>
    <scope>NUCLEOTIDE SEQUENCE</scope>
</reference>
<dbReference type="GO" id="GO:0042995">
    <property type="term" value="C:cell projection"/>
    <property type="evidence" value="ECO:0007669"/>
    <property type="project" value="UniProtKB-SubCell"/>
</dbReference>
<evidence type="ECO:0000256" key="3">
    <source>
        <dbReference type="ARBA" id="ARBA00022490"/>
    </source>
</evidence>
<evidence type="ECO:0000256" key="2">
    <source>
        <dbReference type="ARBA" id="ARBA00004316"/>
    </source>
</evidence>
<dbReference type="GO" id="GO:0030832">
    <property type="term" value="P:regulation of actin filament length"/>
    <property type="evidence" value="ECO:0007669"/>
    <property type="project" value="TreeGrafter"/>
</dbReference>
<evidence type="ECO:0000313" key="9">
    <source>
        <dbReference type="EMBL" id="CAF4707040.1"/>
    </source>
</evidence>
<dbReference type="PANTHER" id="PTHR46256:SF3">
    <property type="entry name" value="MYOSIN MOTOR DOMAIN-CONTAINING PROTEIN"/>
    <property type="match status" value="1"/>
</dbReference>
<dbReference type="GO" id="GO:0003779">
    <property type="term" value="F:actin binding"/>
    <property type="evidence" value="ECO:0007669"/>
    <property type="project" value="UniProtKB-KW"/>
</dbReference>
<evidence type="ECO:0000256" key="7">
    <source>
        <dbReference type="PROSITE-ProRule" id="PRU00782"/>
    </source>
</evidence>
<evidence type="ECO:0000256" key="4">
    <source>
        <dbReference type="ARBA" id="ARBA00022737"/>
    </source>
</evidence>
<feature type="domain" description="Myosin motor" evidence="8">
    <location>
        <begin position="1"/>
        <end position="80"/>
    </location>
</feature>
<evidence type="ECO:0000313" key="10">
    <source>
        <dbReference type="Proteomes" id="UP000681967"/>
    </source>
</evidence>
<keyword evidence="7" id="KW-0009">Actin-binding</keyword>
<dbReference type="GO" id="GO:0005524">
    <property type="term" value="F:ATP binding"/>
    <property type="evidence" value="ECO:0007669"/>
    <property type="project" value="InterPro"/>
</dbReference>
<comment type="caution">
    <text evidence="7">Lacks conserved residue(s) required for the propagation of feature annotation.</text>
</comment>
<dbReference type="InterPro" id="IPR052409">
    <property type="entry name" value="Myosin-III_kinase_activity"/>
</dbReference>
<keyword evidence="7" id="KW-0518">Myosin</keyword>
<comment type="similarity">
    <text evidence="7">Belongs to the TRAFAC class myosin-kinesin ATPase superfamily. Myosin family.</text>
</comment>
<dbReference type="GO" id="GO:0016459">
    <property type="term" value="C:myosin complex"/>
    <property type="evidence" value="ECO:0007669"/>
    <property type="project" value="UniProtKB-KW"/>
</dbReference>
<feature type="non-terminal residue" evidence="9">
    <location>
        <position position="1"/>
    </location>
</feature>
<gene>
    <name evidence="9" type="ORF">BYL167_LOCUS44324</name>
</gene>
<dbReference type="SUPFAM" id="SSF52540">
    <property type="entry name" value="P-loop containing nucleoside triphosphate hydrolases"/>
    <property type="match status" value="1"/>
</dbReference>
<dbReference type="EMBL" id="CAJOBH010120057">
    <property type="protein sequence ID" value="CAF4707040.1"/>
    <property type="molecule type" value="Genomic_DNA"/>
</dbReference>
<evidence type="ECO:0000259" key="8">
    <source>
        <dbReference type="PROSITE" id="PS51456"/>
    </source>
</evidence>
<accession>A0A8S3A791</accession>
<dbReference type="Proteomes" id="UP000681967">
    <property type="component" value="Unassembled WGS sequence"/>
</dbReference>
<protein>
    <recommendedName>
        <fullName evidence="8">Myosin motor domain-containing protein</fullName>
    </recommendedName>
</protein>
<dbReference type="GO" id="GO:0000146">
    <property type="term" value="F:microfilament motor activity"/>
    <property type="evidence" value="ECO:0007669"/>
    <property type="project" value="TreeGrafter"/>
</dbReference>
<dbReference type="GO" id="GO:0004674">
    <property type="term" value="F:protein serine/threonine kinase activity"/>
    <property type="evidence" value="ECO:0007669"/>
    <property type="project" value="TreeGrafter"/>
</dbReference>
<keyword evidence="5" id="KW-0206">Cytoskeleton</keyword>
<keyword evidence="6" id="KW-0966">Cell projection</keyword>
<dbReference type="InterPro" id="IPR027417">
    <property type="entry name" value="P-loop_NTPase"/>
</dbReference>
<evidence type="ECO:0000256" key="6">
    <source>
        <dbReference type="ARBA" id="ARBA00023273"/>
    </source>
</evidence>
<dbReference type="Pfam" id="PF00063">
    <property type="entry name" value="Myosin_head"/>
    <property type="match status" value="1"/>
</dbReference>
<evidence type="ECO:0000256" key="1">
    <source>
        <dbReference type="ARBA" id="ARBA00004245"/>
    </source>
</evidence>
<name>A0A8S3A791_9BILA</name>
<evidence type="ECO:0000256" key="5">
    <source>
        <dbReference type="ARBA" id="ARBA00023212"/>
    </source>
</evidence>
<organism evidence="9 10">
    <name type="scientific">Rotaria magnacalcarata</name>
    <dbReference type="NCBI Taxonomy" id="392030"/>
    <lineage>
        <taxon>Eukaryota</taxon>
        <taxon>Metazoa</taxon>
        <taxon>Spiralia</taxon>
        <taxon>Gnathifera</taxon>
        <taxon>Rotifera</taxon>
        <taxon>Eurotatoria</taxon>
        <taxon>Bdelloidea</taxon>
        <taxon>Philodinida</taxon>
        <taxon>Philodinidae</taxon>
        <taxon>Rotaria</taxon>
    </lineage>
</organism>
<dbReference type="PROSITE" id="PS51456">
    <property type="entry name" value="MYOSIN_MOTOR"/>
    <property type="match status" value="1"/>
</dbReference>
<feature type="non-terminal residue" evidence="9">
    <location>
        <position position="80"/>
    </location>
</feature>
<comment type="caution">
    <text evidence="9">The sequence shown here is derived from an EMBL/GenBank/DDBJ whole genome shotgun (WGS) entry which is preliminary data.</text>
</comment>
<dbReference type="InterPro" id="IPR001609">
    <property type="entry name" value="Myosin_head_motor_dom-like"/>
</dbReference>
<keyword evidence="7" id="KW-0505">Motor protein</keyword>
<proteinExistence type="inferred from homology"/>
<comment type="subcellular location">
    <subcellularLocation>
        <location evidence="2">Cell projection</location>
    </subcellularLocation>
    <subcellularLocation>
        <location evidence="1">Cytoplasm</location>
        <location evidence="1">Cytoskeleton</location>
    </subcellularLocation>
</comment>
<keyword evidence="4" id="KW-0677">Repeat</keyword>
<dbReference type="Gene3D" id="1.20.120.720">
    <property type="entry name" value="Myosin VI head, motor domain, U50 subdomain"/>
    <property type="match status" value="1"/>
</dbReference>
<dbReference type="PANTHER" id="PTHR46256">
    <property type="entry name" value="AGAP011099-PA"/>
    <property type="match status" value="1"/>
</dbReference>
<keyword evidence="3" id="KW-0963">Cytoplasm</keyword>
<sequence length="80" mass="9170">FKPDTEPNEPGCSIDQESMSHSNAVYRLLKIDNDLFIRSLVQSSLMTRGETVTKLNMISEAQQTRDAMAKSLYSRLFDWI</sequence>
<dbReference type="AlphaFoldDB" id="A0A8S3A791"/>